<feature type="region of interest" description="Disordered" evidence="5">
    <location>
        <begin position="676"/>
        <end position="704"/>
    </location>
</feature>
<dbReference type="Pfam" id="PF16646">
    <property type="entry name" value="AXIN1_TNKS_BD"/>
    <property type="match status" value="1"/>
</dbReference>
<name>A0A6F9D818_9ASCI</name>
<dbReference type="Pfam" id="PF00615">
    <property type="entry name" value="RGS"/>
    <property type="match status" value="1"/>
</dbReference>
<evidence type="ECO:0000256" key="2">
    <source>
        <dbReference type="ARBA" id="ARBA00022490"/>
    </source>
</evidence>
<dbReference type="GO" id="GO:0032436">
    <property type="term" value="P:positive regulation of proteasomal ubiquitin-dependent protein catabolic process"/>
    <property type="evidence" value="ECO:0007669"/>
    <property type="project" value="TreeGrafter"/>
</dbReference>
<dbReference type="GO" id="GO:0090090">
    <property type="term" value="P:negative regulation of canonical Wnt signaling pathway"/>
    <property type="evidence" value="ECO:0007669"/>
    <property type="project" value="InterPro"/>
</dbReference>
<comment type="subcellular location">
    <subcellularLocation>
        <location evidence="1">Cytoplasm</location>
    </subcellularLocation>
</comment>
<evidence type="ECO:0000256" key="3">
    <source>
        <dbReference type="ARBA" id="ARBA00022687"/>
    </source>
</evidence>
<feature type="compositionally biased region" description="Polar residues" evidence="5">
    <location>
        <begin position="630"/>
        <end position="646"/>
    </location>
</feature>
<dbReference type="InterPro" id="IPR038207">
    <property type="entry name" value="DIX_dom_sf"/>
</dbReference>
<evidence type="ECO:0000256" key="1">
    <source>
        <dbReference type="ARBA" id="ARBA00004496"/>
    </source>
</evidence>
<dbReference type="InterPro" id="IPR036305">
    <property type="entry name" value="RGS_sf"/>
</dbReference>
<feature type="compositionally biased region" description="Polar residues" evidence="5">
    <location>
        <begin position="535"/>
        <end position="548"/>
    </location>
</feature>
<feature type="region of interest" description="Disordered" evidence="5">
    <location>
        <begin position="716"/>
        <end position="746"/>
    </location>
</feature>
<reference evidence="8" key="1">
    <citation type="submission" date="2020-04" db="EMBL/GenBank/DDBJ databases">
        <authorList>
            <person name="Neveu A P."/>
        </authorList>
    </citation>
    <scope>NUCLEOTIDE SEQUENCE</scope>
    <source>
        <tissue evidence="8">Whole embryo</tissue>
    </source>
</reference>
<feature type="compositionally biased region" description="Low complexity" evidence="5">
    <location>
        <begin position="716"/>
        <end position="727"/>
    </location>
</feature>
<gene>
    <name evidence="8" type="primary">Axin1</name>
</gene>
<dbReference type="Gene3D" id="2.40.240.130">
    <property type="match status" value="1"/>
</dbReference>
<dbReference type="SUPFAM" id="SSF48097">
    <property type="entry name" value="Regulator of G-protein signaling, RGS"/>
    <property type="match status" value="1"/>
</dbReference>
<dbReference type="Pfam" id="PF00778">
    <property type="entry name" value="DIX"/>
    <property type="match status" value="1"/>
</dbReference>
<dbReference type="GO" id="GO:0030877">
    <property type="term" value="C:beta-catenin destruction complex"/>
    <property type="evidence" value="ECO:0007669"/>
    <property type="project" value="TreeGrafter"/>
</dbReference>
<proteinExistence type="evidence at transcript level"/>
<dbReference type="GO" id="GO:0005634">
    <property type="term" value="C:nucleus"/>
    <property type="evidence" value="ECO:0007669"/>
    <property type="project" value="TreeGrafter"/>
</dbReference>
<dbReference type="GO" id="GO:0005886">
    <property type="term" value="C:plasma membrane"/>
    <property type="evidence" value="ECO:0007669"/>
    <property type="project" value="TreeGrafter"/>
</dbReference>
<dbReference type="GO" id="GO:0019901">
    <property type="term" value="F:protein kinase binding"/>
    <property type="evidence" value="ECO:0007669"/>
    <property type="project" value="TreeGrafter"/>
</dbReference>
<feature type="compositionally biased region" description="Polar residues" evidence="5">
    <location>
        <begin position="31"/>
        <end position="49"/>
    </location>
</feature>
<dbReference type="InterPro" id="IPR016137">
    <property type="entry name" value="RGS"/>
</dbReference>
<dbReference type="PANTHER" id="PTHR46102:SF2">
    <property type="entry name" value="AXIN"/>
    <property type="match status" value="1"/>
</dbReference>
<dbReference type="InterPro" id="IPR029071">
    <property type="entry name" value="Ubiquitin-like_domsf"/>
</dbReference>
<evidence type="ECO:0000256" key="5">
    <source>
        <dbReference type="SAM" id="MobiDB-lite"/>
    </source>
</evidence>
<dbReference type="GO" id="GO:0060090">
    <property type="term" value="F:molecular adaptor activity"/>
    <property type="evidence" value="ECO:0007669"/>
    <property type="project" value="TreeGrafter"/>
</dbReference>
<dbReference type="SMART" id="SM00315">
    <property type="entry name" value="RGS"/>
    <property type="match status" value="1"/>
</dbReference>
<dbReference type="EMBL" id="LR783223">
    <property type="protein sequence ID" value="CAB3224809.1"/>
    <property type="molecule type" value="mRNA"/>
</dbReference>
<feature type="region of interest" description="Disordered" evidence="5">
    <location>
        <begin position="630"/>
        <end position="649"/>
    </location>
</feature>
<dbReference type="SMART" id="SM00021">
    <property type="entry name" value="DAX"/>
    <property type="match status" value="1"/>
</dbReference>
<dbReference type="AlphaFoldDB" id="A0A6F9D818"/>
<dbReference type="Gene3D" id="1.10.167.10">
    <property type="entry name" value="Regulator of G-protein Signalling 4, domain 2"/>
    <property type="match status" value="1"/>
</dbReference>
<dbReference type="PROSITE" id="PS50841">
    <property type="entry name" value="DIX"/>
    <property type="match status" value="1"/>
</dbReference>
<evidence type="ECO:0000256" key="4">
    <source>
        <dbReference type="PROSITE-ProRule" id="PRU00069"/>
    </source>
</evidence>
<dbReference type="PANTHER" id="PTHR46102">
    <property type="entry name" value="AXIN"/>
    <property type="match status" value="1"/>
</dbReference>
<dbReference type="GO" id="GO:0005737">
    <property type="term" value="C:cytoplasm"/>
    <property type="evidence" value="ECO:0007669"/>
    <property type="project" value="UniProtKB-SubCell"/>
</dbReference>
<dbReference type="SUPFAM" id="SSF54236">
    <property type="entry name" value="Ubiquitin-like"/>
    <property type="match status" value="1"/>
</dbReference>
<dbReference type="InterPro" id="IPR043581">
    <property type="entry name" value="Axin-like"/>
</dbReference>
<keyword evidence="2" id="KW-0963">Cytoplasm</keyword>
<organism evidence="8">
    <name type="scientific">Phallusia mammillata</name>
    <dbReference type="NCBI Taxonomy" id="59560"/>
    <lineage>
        <taxon>Eukaryota</taxon>
        <taxon>Metazoa</taxon>
        <taxon>Chordata</taxon>
        <taxon>Tunicata</taxon>
        <taxon>Ascidiacea</taxon>
        <taxon>Phlebobranchia</taxon>
        <taxon>Ascidiidae</taxon>
        <taxon>Phallusia</taxon>
    </lineage>
</organism>
<feature type="region of interest" description="Disordered" evidence="5">
    <location>
        <begin position="495"/>
        <end position="558"/>
    </location>
</feature>
<protein>
    <submittedName>
        <fullName evidence="8">Axin</fullName>
    </submittedName>
</protein>
<sequence length="847" mass="93633">MSKEIVNRFMLDHNFTRPPTIGEEHEASTIDRMSNHSSVSGKSEISTATPRRADGELGYNPEGSASPFPSYEKWKLSLHNVLEDTEGLSEFRKFLERSKQESILECWLAMKGFKNFGLKSNSLNSGNSSAASSTCGSLSNRNSVAITMDKETAEKRIKLAKTIYKRFMSKTTTTAVSSIIKGPTKSYITQHIKAAVGNSKSLESDLFHQAQTEIELYMEAGLYKKFLDSDSFLQYSNQYDSLSPKAGNTPHQQAVTQYSAEIKEPKATDPSHLVQHQVPAPNPGSRNLSSIDEHGVWNPAQQKLSIPNSILKTAIQQSRKENMRKQDSDFENQTYTVNQLSAASPYYTANTYFVPPASAIGSDQASKSSDATSETLSCSDKSFEGLAAHPRSSSYKRFMRKQAMQNPNNLPGCCHVPLTSRCKDIPMLAEKDPNAFFKQLKVKLDKVIDDRRKMKIEAIRAKTAAETQKRNAAAAARMKENEEDNDKILESHLAKTLQSPGGRCSPPIQAGTQRRFGPSNNNAFYGGKNYAVPGSYSNDQRSKQSNLQAGPPRPNQSLDVGFVPSMPQNEVPDVATPIIPVDKNQMINAWIQMPYTAAKNKRIQKKARYTAHDIETVPKEDMPFVHPVQSTGLTGPSNRQHRNSPLQPLAQDLSMPILDHPDVDTTIEEVKRRLIEDVDGSEDAPPNLSSLDLSGNNHYMQPGSQMHHPVAAAANNSTSFSSMGSSSQDALTNRDTHSDTDSSTETATFSNTTNIAKASSDKETTVVYFLPDEPLAYKVRMRHVPLTLGQFKAGLSSQLNSKKRLNCRYFFKKSVGQPAPFECTKDDEVLPLFEGIVLARLQALPSS</sequence>
<feature type="region of interest" description="Disordered" evidence="5">
    <location>
        <begin position="16"/>
        <end position="59"/>
    </location>
</feature>
<evidence type="ECO:0000313" key="8">
    <source>
        <dbReference type="EMBL" id="CAB3224809.1"/>
    </source>
</evidence>
<feature type="domain" description="DIX" evidence="7">
    <location>
        <begin position="761"/>
        <end position="845"/>
    </location>
</feature>
<keyword evidence="3 4" id="KW-0879">Wnt signaling pathway</keyword>
<dbReference type="GO" id="GO:0031625">
    <property type="term" value="F:ubiquitin protein ligase binding"/>
    <property type="evidence" value="ECO:0007669"/>
    <property type="project" value="TreeGrafter"/>
</dbReference>
<dbReference type="GO" id="GO:0048468">
    <property type="term" value="P:cell development"/>
    <property type="evidence" value="ECO:0007669"/>
    <property type="project" value="TreeGrafter"/>
</dbReference>
<evidence type="ECO:0000259" key="6">
    <source>
        <dbReference type="PROSITE" id="PS50132"/>
    </source>
</evidence>
<dbReference type="InterPro" id="IPR001158">
    <property type="entry name" value="DIX"/>
</dbReference>
<accession>A0A6F9D818</accession>
<feature type="domain" description="RGS" evidence="6">
    <location>
        <begin position="77"/>
        <end position="236"/>
    </location>
</feature>
<dbReference type="PROSITE" id="PS50132">
    <property type="entry name" value="RGS"/>
    <property type="match status" value="1"/>
</dbReference>
<dbReference type="InterPro" id="IPR044926">
    <property type="entry name" value="RGS_subdomain_2"/>
</dbReference>
<dbReference type="InterPro" id="IPR032101">
    <property type="entry name" value="Axin_TNKS-bd"/>
</dbReference>
<feature type="compositionally biased region" description="Polar residues" evidence="5">
    <location>
        <begin position="687"/>
        <end position="704"/>
    </location>
</feature>
<feature type="region of interest" description="Disordered" evidence="5">
    <location>
        <begin position="267"/>
        <end position="292"/>
    </location>
</feature>
<evidence type="ECO:0000259" key="7">
    <source>
        <dbReference type="PROSITE" id="PS50841"/>
    </source>
</evidence>
<dbReference type="GO" id="GO:0016055">
    <property type="term" value="P:Wnt signaling pathway"/>
    <property type="evidence" value="ECO:0007669"/>
    <property type="project" value="UniProtKB-KW"/>
</dbReference>
<dbReference type="GO" id="GO:0008013">
    <property type="term" value="F:beta-catenin binding"/>
    <property type="evidence" value="ECO:0007669"/>
    <property type="project" value="TreeGrafter"/>
</dbReference>